<gene>
    <name evidence="1" type="ORF">EVAR_2526_1</name>
</gene>
<dbReference type="Proteomes" id="UP000299102">
    <property type="component" value="Unassembled WGS sequence"/>
</dbReference>
<dbReference type="AlphaFoldDB" id="A0A4C1SRK9"/>
<evidence type="ECO:0000313" key="1">
    <source>
        <dbReference type="EMBL" id="GBP03830.1"/>
    </source>
</evidence>
<evidence type="ECO:0000313" key="2">
    <source>
        <dbReference type="Proteomes" id="UP000299102"/>
    </source>
</evidence>
<comment type="caution">
    <text evidence="1">The sequence shown here is derived from an EMBL/GenBank/DDBJ whole genome shotgun (WGS) entry which is preliminary data.</text>
</comment>
<reference evidence="1 2" key="1">
    <citation type="journal article" date="2019" name="Commun. Biol.">
        <title>The bagworm genome reveals a unique fibroin gene that provides high tensile strength.</title>
        <authorList>
            <person name="Kono N."/>
            <person name="Nakamura H."/>
            <person name="Ohtoshi R."/>
            <person name="Tomita M."/>
            <person name="Numata K."/>
            <person name="Arakawa K."/>
        </authorList>
    </citation>
    <scope>NUCLEOTIDE SEQUENCE [LARGE SCALE GENOMIC DNA]</scope>
</reference>
<sequence>MLCKTDLVVQHTGVSFLCAVQRKGPLISHISLYASGWLRRGGVWAGDAHPGYQGTVFARDKRSLNTNTKHAMVRLCPSLGFVYPRCRRGALRHINTKSVVVPASTFSDRW</sequence>
<organism evidence="1 2">
    <name type="scientific">Eumeta variegata</name>
    <name type="common">Bagworm moth</name>
    <name type="synonym">Eumeta japonica</name>
    <dbReference type="NCBI Taxonomy" id="151549"/>
    <lineage>
        <taxon>Eukaryota</taxon>
        <taxon>Metazoa</taxon>
        <taxon>Ecdysozoa</taxon>
        <taxon>Arthropoda</taxon>
        <taxon>Hexapoda</taxon>
        <taxon>Insecta</taxon>
        <taxon>Pterygota</taxon>
        <taxon>Neoptera</taxon>
        <taxon>Endopterygota</taxon>
        <taxon>Lepidoptera</taxon>
        <taxon>Glossata</taxon>
        <taxon>Ditrysia</taxon>
        <taxon>Tineoidea</taxon>
        <taxon>Psychidae</taxon>
        <taxon>Oiketicinae</taxon>
        <taxon>Eumeta</taxon>
    </lineage>
</organism>
<dbReference type="EMBL" id="BGZK01000011">
    <property type="protein sequence ID" value="GBP03830.1"/>
    <property type="molecule type" value="Genomic_DNA"/>
</dbReference>
<accession>A0A4C1SRK9</accession>
<protein>
    <submittedName>
        <fullName evidence="1">Uncharacterized protein</fullName>
    </submittedName>
</protein>
<name>A0A4C1SRK9_EUMVA</name>
<proteinExistence type="predicted"/>
<keyword evidence="2" id="KW-1185">Reference proteome</keyword>